<feature type="domain" description="GAF" evidence="1">
    <location>
        <begin position="4"/>
        <end position="58"/>
    </location>
</feature>
<dbReference type="Proteomes" id="UP000681967">
    <property type="component" value="Unassembled WGS sequence"/>
</dbReference>
<reference evidence="3" key="1">
    <citation type="submission" date="2021-02" db="EMBL/GenBank/DDBJ databases">
        <authorList>
            <person name="Nowell W R."/>
        </authorList>
    </citation>
    <scope>NUCLEOTIDE SEQUENCE</scope>
</reference>
<dbReference type="AlphaFoldDB" id="A0A8S2XMM2"/>
<feature type="non-terminal residue" evidence="3">
    <location>
        <position position="1"/>
    </location>
</feature>
<evidence type="ECO:0000313" key="3">
    <source>
        <dbReference type="EMBL" id="CAF4505193.1"/>
    </source>
</evidence>
<dbReference type="InterPro" id="IPR029016">
    <property type="entry name" value="GAF-like_dom_sf"/>
</dbReference>
<proteinExistence type="predicted"/>
<dbReference type="EMBL" id="CAJOBJ010081988">
    <property type="protein sequence ID" value="CAF4505193.1"/>
    <property type="molecule type" value="Genomic_DNA"/>
</dbReference>
<feature type="non-terminal residue" evidence="3">
    <location>
        <position position="59"/>
    </location>
</feature>
<comment type="caution">
    <text evidence="3">The sequence shown here is derived from an EMBL/GenBank/DDBJ whole genome shotgun (WGS) entry which is preliminary data.</text>
</comment>
<evidence type="ECO:0000313" key="4">
    <source>
        <dbReference type="Proteomes" id="UP000681720"/>
    </source>
</evidence>
<accession>A0A8S2XMM2</accession>
<protein>
    <recommendedName>
        <fullName evidence="1">GAF domain-containing protein</fullName>
    </recommendedName>
</protein>
<name>A0A8S2XMM2_9BILA</name>
<evidence type="ECO:0000259" key="1">
    <source>
        <dbReference type="Pfam" id="PF01590"/>
    </source>
</evidence>
<dbReference type="InterPro" id="IPR003018">
    <property type="entry name" value="GAF"/>
</dbReference>
<dbReference type="Proteomes" id="UP000681720">
    <property type="component" value="Unassembled WGS sequence"/>
</dbReference>
<evidence type="ECO:0000313" key="2">
    <source>
        <dbReference type="EMBL" id="CAF4373295.1"/>
    </source>
</evidence>
<dbReference type="SUPFAM" id="SSF55781">
    <property type="entry name" value="GAF domain-like"/>
    <property type="match status" value="1"/>
</dbReference>
<organism evidence="3 4">
    <name type="scientific">Rotaria magnacalcarata</name>
    <dbReference type="NCBI Taxonomy" id="392030"/>
    <lineage>
        <taxon>Eukaryota</taxon>
        <taxon>Metazoa</taxon>
        <taxon>Spiralia</taxon>
        <taxon>Gnathifera</taxon>
        <taxon>Rotifera</taxon>
        <taxon>Eurotatoria</taxon>
        <taxon>Bdelloidea</taxon>
        <taxon>Philodinida</taxon>
        <taxon>Philodinidae</taxon>
        <taxon>Rotaria</taxon>
    </lineage>
</organism>
<gene>
    <name evidence="2" type="ORF">BYL167_LOCUS30412</name>
    <name evidence="3" type="ORF">GIL414_LOCUS34922</name>
</gene>
<sequence>VDKGIAGYVATTGKTLNIVDAYSDNRFNRDIDQKTGYKTKTLLCMPIMIQGNIIGVVQM</sequence>
<dbReference type="Pfam" id="PF01590">
    <property type="entry name" value="GAF"/>
    <property type="match status" value="1"/>
</dbReference>
<dbReference type="EMBL" id="CAJOBH010049775">
    <property type="protein sequence ID" value="CAF4373295.1"/>
    <property type="molecule type" value="Genomic_DNA"/>
</dbReference>
<dbReference type="Gene3D" id="3.30.450.40">
    <property type="match status" value="1"/>
</dbReference>